<reference evidence="2" key="1">
    <citation type="journal article" date="2008" name="Nat. Genet.">
        <title>The Pristionchus pacificus genome provides a unique perspective on nematode lifestyle and parasitism.</title>
        <authorList>
            <person name="Dieterich C."/>
            <person name="Clifton S.W."/>
            <person name="Schuster L.N."/>
            <person name="Chinwalla A."/>
            <person name="Delehaunty K."/>
            <person name="Dinkelacker I."/>
            <person name="Fulton L."/>
            <person name="Fulton R."/>
            <person name="Godfrey J."/>
            <person name="Minx P."/>
            <person name="Mitreva M."/>
            <person name="Roeseler W."/>
            <person name="Tian H."/>
            <person name="Witte H."/>
            <person name="Yang S.P."/>
            <person name="Wilson R.K."/>
            <person name="Sommer R.J."/>
        </authorList>
    </citation>
    <scope>NUCLEOTIDE SEQUENCE [LARGE SCALE GENOMIC DNA]</scope>
    <source>
        <strain evidence="2">PS312</strain>
    </source>
</reference>
<reference evidence="1" key="2">
    <citation type="submission" date="2022-06" db="UniProtKB">
        <authorList>
            <consortium name="EnsemblMetazoa"/>
        </authorList>
    </citation>
    <scope>IDENTIFICATION</scope>
    <source>
        <strain evidence="1">PS312</strain>
    </source>
</reference>
<name>A0A2A6CKB2_PRIPA</name>
<gene>
    <name evidence="1" type="primary">WBGene00280060</name>
</gene>
<keyword evidence="2" id="KW-1185">Reference proteome</keyword>
<accession>A0A8R1UVN6</accession>
<protein>
    <submittedName>
        <fullName evidence="1">G protein-coupled receptor</fullName>
    </submittedName>
</protein>
<dbReference type="PANTHER" id="PTHR23017:SF3">
    <property type="entry name" value="G-PROTEIN COUPLED RECEPTORS FAMILY 1 PROFILE DOMAIN-CONTAINING PROTEIN"/>
    <property type="match status" value="1"/>
</dbReference>
<sequence length="310" mass="35112">MQEHFGFEAVLYAVSITGMISNAWPVERSTWSIFCISPMIENSQYMHNPFGIICTVLALSNFGVMLVFFGWNALPMNILQIYAESPGKVVGQIALFCLYSCEYAHVALSFNRLVHIAFPLQGWRFFTKPVTVVIVLLILLFAFLEVIPYFSPEQCYFVFDPTTALWNFADTECGRFCAQYIDFLISVIVLSTILVMDAIALFLFHQHRLNLACDSDKNRSIEKKLFAQSICQMVPICIAIFANHFIGGNQSSDWGLFLSVTLSWGMLHAVDGLVLVALHSKLLEETISMLTKVWTRQFNKLQPSNSLNIE</sequence>
<dbReference type="OrthoDB" id="10644638at2759"/>
<organism evidence="1 2">
    <name type="scientific">Pristionchus pacificus</name>
    <name type="common">Parasitic nematode worm</name>
    <dbReference type="NCBI Taxonomy" id="54126"/>
    <lineage>
        <taxon>Eukaryota</taxon>
        <taxon>Metazoa</taxon>
        <taxon>Ecdysozoa</taxon>
        <taxon>Nematoda</taxon>
        <taxon>Chromadorea</taxon>
        <taxon>Rhabditida</taxon>
        <taxon>Rhabditina</taxon>
        <taxon>Diplogasteromorpha</taxon>
        <taxon>Diplogasteroidea</taxon>
        <taxon>Neodiplogasteridae</taxon>
        <taxon>Pristionchus</taxon>
    </lineage>
</organism>
<dbReference type="PANTHER" id="PTHR23017">
    <property type="entry name" value="SERPENTINE RECEPTOR, CLASS X"/>
    <property type="match status" value="1"/>
</dbReference>
<dbReference type="EnsemblMetazoa" id="PPA41691.1">
    <property type="protein sequence ID" value="PPA41691.1"/>
    <property type="gene ID" value="WBGene00280060"/>
</dbReference>
<dbReference type="InterPro" id="IPR019430">
    <property type="entry name" value="7TM_GPCR_serpentine_rcpt_Srx"/>
</dbReference>
<proteinExistence type="predicted"/>
<dbReference type="Pfam" id="PF10328">
    <property type="entry name" value="7TM_GPCR_Srx"/>
    <property type="match status" value="1"/>
</dbReference>
<evidence type="ECO:0000313" key="2">
    <source>
        <dbReference type="Proteomes" id="UP000005239"/>
    </source>
</evidence>
<evidence type="ECO:0000313" key="1">
    <source>
        <dbReference type="EnsemblMetazoa" id="PPA41691.1"/>
    </source>
</evidence>
<accession>A0A2A6CKB2</accession>
<dbReference type="Proteomes" id="UP000005239">
    <property type="component" value="Unassembled WGS sequence"/>
</dbReference>
<dbReference type="Gene3D" id="1.20.1070.10">
    <property type="entry name" value="Rhodopsin 7-helix transmembrane proteins"/>
    <property type="match status" value="1"/>
</dbReference>
<dbReference type="CDD" id="cd00637">
    <property type="entry name" value="7tm_classA_rhodopsin-like"/>
    <property type="match status" value="1"/>
</dbReference>
<dbReference type="SUPFAM" id="SSF81321">
    <property type="entry name" value="Family A G protein-coupled receptor-like"/>
    <property type="match status" value="1"/>
</dbReference>
<dbReference type="AlphaFoldDB" id="A0A2A6CKB2"/>